<evidence type="ECO:0000256" key="5">
    <source>
        <dbReference type="ARBA" id="ARBA00022692"/>
    </source>
</evidence>
<dbReference type="RefSeq" id="WP_008583987.1">
    <property type="nucleotide sequence ID" value="NZ_CP007035.1"/>
</dbReference>
<proteinExistence type="inferred from homology"/>
<dbReference type="Pfam" id="PF12698">
    <property type="entry name" value="ABC2_membrane_3"/>
    <property type="match status" value="1"/>
</dbReference>
<reference evidence="10 11" key="1">
    <citation type="submission" date="2013-12" db="EMBL/GenBank/DDBJ databases">
        <authorList>
            <consortium name="DOE Joint Genome Institute"/>
            <person name="Eisen J."/>
            <person name="Huntemann M."/>
            <person name="Han J."/>
            <person name="Chen A."/>
            <person name="Kyrpides N."/>
            <person name="Mavromatis K."/>
            <person name="Markowitz V."/>
            <person name="Palaniappan K."/>
            <person name="Ivanova N."/>
            <person name="Schaumberg A."/>
            <person name="Pati A."/>
            <person name="Liolios K."/>
            <person name="Nordberg H.P."/>
            <person name="Cantor M.N."/>
            <person name="Hua S.X."/>
            <person name="Woyke T."/>
        </authorList>
    </citation>
    <scope>NUCLEOTIDE SEQUENCE [LARGE SCALE GENOMIC DNA]</scope>
    <source>
        <strain evidence="11">DSM 19437</strain>
    </source>
</reference>
<comment type="similarity">
    <text evidence="2">Belongs to the ABC-2 integral membrane protein family.</text>
</comment>
<feature type="transmembrane region" description="Helical" evidence="8">
    <location>
        <begin position="179"/>
        <end position="202"/>
    </location>
</feature>
<sequence>MRVLKFLLQKEFKQIFRNKALLPLIFIVPVIQLLILPLAADYEIKNINLSIVDHDHSTYARQLISKITASGYFHLADYGNSFRSAFNQVEKEKADLILEIPQGFEKNLVREKKEKLFIAVNAINGVKAGLGGAYLNQIISAYNNDIRLKWMPRQKYNAALQIEVTASNWFNPHLNYRLFMVPGILVVLVTMVGAYMCALNIVKEKETGTIEQINVTPIKKYQFVLGKLLPFWIIGIFIFSIGLFVVARWIYGIVPVGSLLLLYGYLLIYLVALLGLGLLISTFANTQQQAMSITFFFIMIFMLMSGLFTAIDSMPRWAYLIARCSPVTYFIEVVRMIVLKGSGFSDLKNHFLIMAGFAVLLNGWAIINYKKTS</sequence>
<keyword evidence="3" id="KW-0813">Transport</keyword>
<dbReference type="PANTHER" id="PTHR30294:SF29">
    <property type="entry name" value="MULTIDRUG ABC TRANSPORTER PERMEASE YBHS-RELATED"/>
    <property type="match status" value="1"/>
</dbReference>
<evidence type="ECO:0000256" key="3">
    <source>
        <dbReference type="ARBA" id="ARBA00022448"/>
    </source>
</evidence>
<accession>W0EXL8</accession>
<dbReference type="PROSITE" id="PS51012">
    <property type="entry name" value="ABC_TM2"/>
    <property type="match status" value="1"/>
</dbReference>
<evidence type="ECO:0000256" key="2">
    <source>
        <dbReference type="ARBA" id="ARBA00007783"/>
    </source>
</evidence>
<evidence type="ECO:0000256" key="4">
    <source>
        <dbReference type="ARBA" id="ARBA00022475"/>
    </source>
</evidence>
<dbReference type="PANTHER" id="PTHR30294">
    <property type="entry name" value="MEMBRANE COMPONENT OF ABC TRANSPORTER YHHJ-RELATED"/>
    <property type="match status" value="1"/>
</dbReference>
<dbReference type="GO" id="GO:0140359">
    <property type="term" value="F:ABC-type transporter activity"/>
    <property type="evidence" value="ECO:0007669"/>
    <property type="project" value="InterPro"/>
</dbReference>
<dbReference type="EMBL" id="CP007035">
    <property type="protein sequence ID" value="AHF14298.1"/>
    <property type="molecule type" value="Genomic_DNA"/>
</dbReference>
<keyword evidence="4" id="KW-1003">Cell membrane</keyword>
<dbReference type="InterPro" id="IPR051449">
    <property type="entry name" value="ABC-2_transporter_component"/>
</dbReference>
<protein>
    <submittedName>
        <fullName evidence="10">ABC transporter permease</fullName>
    </submittedName>
</protein>
<keyword evidence="6 8" id="KW-1133">Transmembrane helix</keyword>
<dbReference type="STRING" id="929713.NIASO_02035"/>
<organism evidence="10 11">
    <name type="scientific">Niabella soli DSM 19437</name>
    <dbReference type="NCBI Taxonomy" id="929713"/>
    <lineage>
        <taxon>Bacteria</taxon>
        <taxon>Pseudomonadati</taxon>
        <taxon>Bacteroidota</taxon>
        <taxon>Chitinophagia</taxon>
        <taxon>Chitinophagales</taxon>
        <taxon>Chitinophagaceae</taxon>
        <taxon>Niabella</taxon>
    </lineage>
</organism>
<comment type="subcellular location">
    <subcellularLocation>
        <location evidence="1">Cell membrane</location>
        <topology evidence="1">Multi-pass membrane protein</topology>
    </subcellularLocation>
</comment>
<dbReference type="OrthoDB" id="9808686at2"/>
<evidence type="ECO:0000259" key="9">
    <source>
        <dbReference type="PROSITE" id="PS51012"/>
    </source>
</evidence>
<dbReference type="InterPro" id="IPR013525">
    <property type="entry name" value="ABC2_TM"/>
</dbReference>
<evidence type="ECO:0000256" key="6">
    <source>
        <dbReference type="ARBA" id="ARBA00022989"/>
    </source>
</evidence>
<dbReference type="eggNOG" id="COG0842">
    <property type="taxonomic scope" value="Bacteria"/>
</dbReference>
<feature type="transmembrane region" description="Helical" evidence="8">
    <location>
        <begin position="21"/>
        <end position="40"/>
    </location>
</feature>
<feature type="transmembrane region" description="Helical" evidence="8">
    <location>
        <begin position="350"/>
        <end position="367"/>
    </location>
</feature>
<evidence type="ECO:0000256" key="7">
    <source>
        <dbReference type="ARBA" id="ARBA00023136"/>
    </source>
</evidence>
<evidence type="ECO:0000256" key="1">
    <source>
        <dbReference type="ARBA" id="ARBA00004651"/>
    </source>
</evidence>
<dbReference type="GO" id="GO:0005886">
    <property type="term" value="C:plasma membrane"/>
    <property type="evidence" value="ECO:0007669"/>
    <property type="project" value="UniProtKB-SubCell"/>
</dbReference>
<dbReference type="HOGENOM" id="CLU_039483_8_3_10"/>
<dbReference type="InterPro" id="IPR047817">
    <property type="entry name" value="ABC2_TM_bact-type"/>
</dbReference>
<evidence type="ECO:0000256" key="8">
    <source>
        <dbReference type="SAM" id="Phobius"/>
    </source>
</evidence>
<dbReference type="Proteomes" id="UP000003586">
    <property type="component" value="Chromosome"/>
</dbReference>
<dbReference type="Gene3D" id="3.40.1710.10">
    <property type="entry name" value="abc type-2 transporter like domain"/>
    <property type="match status" value="1"/>
</dbReference>
<keyword evidence="11" id="KW-1185">Reference proteome</keyword>
<feature type="transmembrane region" description="Helical" evidence="8">
    <location>
        <begin position="262"/>
        <end position="281"/>
    </location>
</feature>
<feature type="transmembrane region" description="Helical" evidence="8">
    <location>
        <begin position="293"/>
        <end position="311"/>
    </location>
</feature>
<keyword evidence="5 8" id="KW-0812">Transmembrane</keyword>
<evidence type="ECO:0000313" key="10">
    <source>
        <dbReference type="EMBL" id="AHF14298.1"/>
    </source>
</evidence>
<feature type="transmembrane region" description="Helical" evidence="8">
    <location>
        <begin position="228"/>
        <end position="250"/>
    </location>
</feature>
<dbReference type="KEGG" id="nso:NIASO_02035"/>
<feature type="domain" description="ABC transmembrane type-2" evidence="9">
    <location>
        <begin position="136"/>
        <end position="372"/>
    </location>
</feature>
<gene>
    <name evidence="10" type="ORF">NIASO_02035</name>
</gene>
<keyword evidence="7 8" id="KW-0472">Membrane</keyword>
<name>W0EXL8_9BACT</name>
<evidence type="ECO:0000313" key="11">
    <source>
        <dbReference type="Proteomes" id="UP000003586"/>
    </source>
</evidence>
<dbReference type="AlphaFoldDB" id="W0EXL8"/>